<accession>A0A0D6LUJ9</accession>
<dbReference type="InterPro" id="IPR014044">
    <property type="entry name" value="CAP_dom"/>
</dbReference>
<reference evidence="2 3" key="1">
    <citation type="submission" date="2013-05" db="EMBL/GenBank/DDBJ databases">
        <title>Draft genome of the parasitic nematode Anyclostoma ceylanicum.</title>
        <authorList>
            <person name="Mitreva M."/>
        </authorList>
    </citation>
    <scope>NUCLEOTIDE SEQUENCE [LARGE SCALE GENOMIC DNA]</scope>
</reference>
<name>A0A0D6LUJ9_9BILA</name>
<proteinExistence type="predicted"/>
<evidence type="ECO:0000313" key="3">
    <source>
        <dbReference type="Proteomes" id="UP000054495"/>
    </source>
</evidence>
<sequence length="233" mass="26247">MGTLMCNIPDHFLEKGHCGDVSSDLTNIVQEINKWRARLVFGRQLNGNPFNETTRPLYPGRYIYELKFDCALQSEATSALNKTPNDCLSEKPSVPRGRTGFHYIGNPAKGVKSWLGEIHKNKVNALGWENELKYQKINRNYFNFDLAKFKLVRANTSRIGCAAKSCGGTKKLYCLTNNKPLKNGDTVYEYSDTDNGGCPINKCPEGSTCAYACPLRILRKRVRARDDTHIENS</sequence>
<dbReference type="SMART" id="SM00198">
    <property type="entry name" value="SCP"/>
    <property type="match status" value="1"/>
</dbReference>
<dbReference type="AlphaFoldDB" id="A0A0D6LUJ9"/>
<organism evidence="2 3">
    <name type="scientific">Ancylostoma ceylanicum</name>
    <dbReference type="NCBI Taxonomy" id="53326"/>
    <lineage>
        <taxon>Eukaryota</taxon>
        <taxon>Metazoa</taxon>
        <taxon>Ecdysozoa</taxon>
        <taxon>Nematoda</taxon>
        <taxon>Chromadorea</taxon>
        <taxon>Rhabditida</taxon>
        <taxon>Rhabditina</taxon>
        <taxon>Rhabditomorpha</taxon>
        <taxon>Strongyloidea</taxon>
        <taxon>Ancylostomatidae</taxon>
        <taxon>Ancylostomatinae</taxon>
        <taxon>Ancylostoma</taxon>
    </lineage>
</organism>
<evidence type="ECO:0000313" key="2">
    <source>
        <dbReference type="EMBL" id="EPB71302.1"/>
    </source>
</evidence>
<dbReference type="Gene3D" id="3.40.33.10">
    <property type="entry name" value="CAP"/>
    <property type="match status" value="1"/>
</dbReference>
<keyword evidence="3" id="KW-1185">Reference proteome</keyword>
<dbReference type="Proteomes" id="UP000054495">
    <property type="component" value="Unassembled WGS sequence"/>
</dbReference>
<dbReference type="InterPro" id="IPR035940">
    <property type="entry name" value="CAP_sf"/>
</dbReference>
<feature type="domain" description="SCP" evidence="1">
    <location>
        <begin position="23"/>
        <end position="186"/>
    </location>
</feature>
<protein>
    <submittedName>
        <fullName evidence="2">SCP-like protein</fullName>
    </submittedName>
</protein>
<gene>
    <name evidence="2" type="ORF">ANCCEY_09604</name>
</gene>
<dbReference type="Pfam" id="PF00188">
    <property type="entry name" value="CAP"/>
    <property type="match status" value="1"/>
</dbReference>
<evidence type="ECO:0000259" key="1">
    <source>
        <dbReference type="SMART" id="SM00198"/>
    </source>
</evidence>
<dbReference type="SUPFAM" id="SSF55797">
    <property type="entry name" value="PR-1-like"/>
    <property type="match status" value="1"/>
</dbReference>
<dbReference type="EMBL" id="KE125121">
    <property type="protein sequence ID" value="EPB71302.1"/>
    <property type="molecule type" value="Genomic_DNA"/>
</dbReference>